<dbReference type="PANTHER" id="PTHR43405:SF1">
    <property type="entry name" value="GLYCOSYL HYDROLASE DIGH"/>
    <property type="match status" value="1"/>
</dbReference>
<dbReference type="Gene3D" id="3.20.20.80">
    <property type="entry name" value="Glycosidases"/>
    <property type="match status" value="1"/>
</dbReference>
<sequence>MKKLHIKTWQRPLRSLVSLWLGLAIALMTNLPFFNSFFWAAAQPPDPDSKSASELRGVWLTNVDSDVLFSRDKLSQAVQRLKRLNFNTIYPTVWHEGYTLYPSVVAENTFGKAVSPIPEWQGRDMLAEAIELGHEQKLAVIPWFEFGLMSEERAELTRLHPEWLTSRKDGSKVFVYGERGQHRFVWLNPLRPEVQKLLVDLIMEVVTKYNVDGIQIDDHFGMPAELGYDDYTIALYQKEHNGKRPPEDINDPEWTRWRSHFVTDLMVKIFASIKTTKPNCLISLSPNPRAFSYQHYLQDWYRWVDLGFINELIVQVYRSEMAEFVNELESPELREIRKKIPVGIGVLAGLRVQNVAMELIESQVKATRDRNFQGFSFFFYETLGDRDLAFANLLAAPAIRPSKPVSIRKT</sequence>
<dbReference type="EMBL" id="JAZBJZ010000022">
    <property type="protein sequence ID" value="MEE3716642.1"/>
    <property type="molecule type" value="Genomic_DNA"/>
</dbReference>
<feature type="domain" description="Glycosyl hydrolase-like 10" evidence="2">
    <location>
        <begin position="54"/>
        <end position="358"/>
    </location>
</feature>
<evidence type="ECO:0000313" key="3">
    <source>
        <dbReference type="EMBL" id="MEE3716642.1"/>
    </source>
</evidence>
<dbReference type="InterPro" id="IPR017853">
    <property type="entry name" value="GH"/>
</dbReference>
<dbReference type="PANTHER" id="PTHR43405">
    <property type="entry name" value="GLYCOSYL HYDROLASE DIGH"/>
    <property type="match status" value="1"/>
</dbReference>
<dbReference type="InterPro" id="IPR003790">
    <property type="entry name" value="GHL10"/>
</dbReference>
<comment type="caution">
    <text evidence="3">The sequence shown here is derived from an EMBL/GenBank/DDBJ whole genome shotgun (WGS) entry which is preliminary data.</text>
</comment>
<dbReference type="Proteomes" id="UP001333818">
    <property type="component" value="Unassembled WGS sequence"/>
</dbReference>
<dbReference type="InterPro" id="IPR052177">
    <property type="entry name" value="Divisome_Glycosyl_Hydrolase"/>
</dbReference>
<keyword evidence="1" id="KW-0732">Signal</keyword>
<evidence type="ECO:0000313" key="4">
    <source>
        <dbReference type="Proteomes" id="UP001333818"/>
    </source>
</evidence>
<dbReference type="Pfam" id="PF02638">
    <property type="entry name" value="GHL10"/>
    <property type="match status" value="1"/>
</dbReference>
<protein>
    <submittedName>
        <fullName evidence="3">Family 10 glycosylhydrolase</fullName>
    </submittedName>
</protein>
<reference evidence="3" key="1">
    <citation type="submission" date="2024-01" db="EMBL/GenBank/DDBJ databases">
        <title>Bank of Algae and Cyanobacteria of the Azores (BACA) strain genomes.</title>
        <authorList>
            <person name="Luz R."/>
            <person name="Cordeiro R."/>
            <person name="Fonseca A."/>
            <person name="Goncalves V."/>
        </authorList>
    </citation>
    <scope>NUCLEOTIDE SEQUENCE</scope>
    <source>
        <strain evidence="3">BACA0141</strain>
    </source>
</reference>
<dbReference type="SUPFAM" id="SSF51445">
    <property type="entry name" value="(Trans)glycosidases"/>
    <property type="match status" value="1"/>
</dbReference>
<keyword evidence="4" id="KW-1185">Reference proteome</keyword>
<gene>
    <name evidence="3" type="ORF">V2H45_07790</name>
</gene>
<accession>A0AAW9PV28</accession>
<proteinExistence type="predicted"/>
<organism evidence="3 4">
    <name type="scientific">Tumidithrix elongata BACA0141</name>
    <dbReference type="NCBI Taxonomy" id="2716417"/>
    <lineage>
        <taxon>Bacteria</taxon>
        <taxon>Bacillati</taxon>
        <taxon>Cyanobacteriota</taxon>
        <taxon>Cyanophyceae</taxon>
        <taxon>Pseudanabaenales</taxon>
        <taxon>Pseudanabaenaceae</taxon>
        <taxon>Tumidithrix</taxon>
        <taxon>Tumidithrix elongata</taxon>
    </lineage>
</organism>
<evidence type="ECO:0000256" key="1">
    <source>
        <dbReference type="ARBA" id="ARBA00022729"/>
    </source>
</evidence>
<evidence type="ECO:0000259" key="2">
    <source>
        <dbReference type="Pfam" id="PF02638"/>
    </source>
</evidence>
<dbReference type="AlphaFoldDB" id="A0AAW9PV28"/>
<name>A0AAW9PV28_9CYAN</name>
<dbReference type="RefSeq" id="WP_330483071.1">
    <property type="nucleotide sequence ID" value="NZ_JAZBJZ010000022.1"/>
</dbReference>